<organism evidence="1 2">
    <name type="scientific">Bremia lactucae</name>
    <name type="common">Lettuce downy mildew</name>
    <dbReference type="NCBI Taxonomy" id="4779"/>
    <lineage>
        <taxon>Eukaryota</taxon>
        <taxon>Sar</taxon>
        <taxon>Stramenopiles</taxon>
        <taxon>Oomycota</taxon>
        <taxon>Peronosporomycetes</taxon>
        <taxon>Peronosporales</taxon>
        <taxon>Peronosporaceae</taxon>
        <taxon>Bremia</taxon>
    </lineage>
</organism>
<dbReference type="AlphaFoldDB" id="A0A976IBG3"/>
<accession>A0A976IBG3</accession>
<dbReference type="Proteomes" id="UP000294530">
    <property type="component" value="Unassembled WGS sequence"/>
</dbReference>
<gene>
    <name evidence="1" type="ORF">CCR75_004060</name>
</gene>
<protein>
    <submittedName>
        <fullName evidence="1">Uncharacterized protein</fullName>
    </submittedName>
</protein>
<evidence type="ECO:0000313" key="1">
    <source>
        <dbReference type="EMBL" id="TDH65476.1"/>
    </source>
</evidence>
<keyword evidence="2" id="KW-1185">Reference proteome</keyword>
<name>A0A976IBG3_BRELC</name>
<sequence length="83" mass="9551">MVAASGAVHFRSILLSRNAHPDSVTREAQHRVSTLRPDMFEESWQSDRVDCYIHYKKSGFTRPSRAEWVEMNREVPLTTASES</sequence>
<proteinExistence type="predicted"/>
<reference evidence="1 2" key="1">
    <citation type="journal article" date="2021" name="Genome Biol.">
        <title>AFLAP: assembly-free linkage analysis pipeline using k-mers from genome sequencing data.</title>
        <authorList>
            <person name="Fletcher K."/>
            <person name="Zhang L."/>
            <person name="Gil J."/>
            <person name="Han R."/>
            <person name="Cavanaugh K."/>
            <person name="Michelmore R."/>
        </authorList>
    </citation>
    <scope>NUCLEOTIDE SEQUENCE [LARGE SCALE GENOMIC DNA]</scope>
    <source>
        <strain evidence="1 2">SF5</strain>
    </source>
</reference>
<dbReference type="RefSeq" id="XP_067814975.1">
    <property type="nucleotide sequence ID" value="XM_067962150.1"/>
</dbReference>
<dbReference type="GeneID" id="94347821"/>
<evidence type="ECO:0000313" key="2">
    <source>
        <dbReference type="Proteomes" id="UP000294530"/>
    </source>
</evidence>
<dbReference type="KEGG" id="blac:94347821"/>
<comment type="caution">
    <text evidence="1">The sequence shown here is derived from an EMBL/GenBank/DDBJ whole genome shotgun (WGS) entry which is preliminary data.</text>
</comment>
<dbReference type="EMBL" id="SHOA02000002">
    <property type="protein sequence ID" value="TDH65476.1"/>
    <property type="molecule type" value="Genomic_DNA"/>
</dbReference>